<gene>
    <name evidence="2" type="ORF">H6G81_20710</name>
</gene>
<dbReference type="Gene3D" id="3.90.550.10">
    <property type="entry name" value="Spore Coat Polysaccharide Biosynthesis Protein SpsA, Chain A"/>
    <property type="match status" value="1"/>
</dbReference>
<name>A0ABR8GUZ6_9CYAN</name>
<comment type="caution">
    <text evidence="2">The sequence shown here is derived from an EMBL/GenBank/DDBJ whole genome shotgun (WGS) entry which is preliminary data.</text>
</comment>
<feature type="domain" description="Glycosyltransferase 2-like" evidence="1">
    <location>
        <begin position="24"/>
        <end position="189"/>
    </location>
</feature>
<dbReference type="InterPro" id="IPR001173">
    <property type="entry name" value="Glyco_trans_2-like"/>
</dbReference>
<evidence type="ECO:0000259" key="1">
    <source>
        <dbReference type="Pfam" id="PF00535"/>
    </source>
</evidence>
<dbReference type="Proteomes" id="UP000660380">
    <property type="component" value="Unassembled WGS sequence"/>
</dbReference>
<evidence type="ECO:0000313" key="3">
    <source>
        <dbReference type="Proteomes" id="UP000660380"/>
    </source>
</evidence>
<evidence type="ECO:0000313" key="2">
    <source>
        <dbReference type="EMBL" id="MBD2606886.1"/>
    </source>
</evidence>
<dbReference type="PANTHER" id="PTHR43685">
    <property type="entry name" value="GLYCOSYLTRANSFERASE"/>
    <property type="match status" value="1"/>
</dbReference>
<dbReference type="RefSeq" id="WP_144238255.1">
    <property type="nucleotide sequence ID" value="NZ_JACJTA010000050.1"/>
</dbReference>
<reference evidence="2 3" key="1">
    <citation type="journal article" date="2020" name="ISME J.">
        <title>Comparative genomics reveals insights into cyanobacterial evolution and habitat adaptation.</title>
        <authorList>
            <person name="Chen M.Y."/>
            <person name="Teng W.K."/>
            <person name="Zhao L."/>
            <person name="Hu C.X."/>
            <person name="Zhou Y.K."/>
            <person name="Han B.P."/>
            <person name="Song L.R."/>
            <person name="Shu W.S."/>
        </authorList>
    </citation>
    <scope>NUCLEOTIDE SEQUENCE [LARGE SCALE GENOMIC DNA]</scope>
    <source>
        <strain evidence="2 3">FACHB-248</strain>
    </source>
</reference>
<keyword evidence="3" id="KW-1185">Reference proteome</keyword>
<protein>
    <submittedName>
        <fullName evidence="2">Glycosyltransferase</fullName>
    </submittedName>
</protein>
<dbReference type="SUPFAM" id="SSF53448">
    <property type="entry name" value="Nucleotide-diphospho-sugar transferases"/>
    <property type="match status" value="1"/>
</dbReference>
<dbReference type="Pfam" id="PF00535">
    <property type="entry name" value="Glycos_transf_2"/>
    <property type="match status" value="1"/>
</dbReference>
<dbReference type="EMBL" id="JACJTA010000050">
    <property type="protein sequence ID" value="MBD2606886.1"/>
    <property type="molecule type" value="Genomic_DNA"/>
</dbReference>
<dbReference type="InterPro" id="IPR029044">
    <property type="entry name" value="Nucleotide-diphossugar_trans"/>
</dbReference>
<proteinExistence type="predicted"/>
<dbReference type="InterPro" id="IPR050834">
    <property type="entry name" value="Glycosyltransf_2"/>
</dbReference>
<sequence>MSEQHPYRATIPPVPEGTPSPLWSVMIPTYNCAKYLRETLKSVLAQDPGFEVMQIEVIDDCSTKDDPQAVVEELGQGRVGFYRQPYNVGHTKNFETCLKRSRGKLIHQLHGDDCVQDGFYRKMQPAFEDNPDIGAAFCRHRIMDEYGSWQTISQLEQPESGVLTNFLERIASFQHIQTPSIVVRRKVYEVLGGFDSRLSWTEDWEMWVRIAANFPIWYEIEPLAIYRKHSASNTGRNMCTAENLRDARRAINIFQSYLPTSKASQVANKARENWALYTLQFVVPQYLTEGNTSAATAQIREALKCNYSFKVIMLLFRLFKFTGKRWVLKNVRLTM</sequence>
<dbReference type="PANTHER" id="PTHR43685:SF11">
    <property type="entry name" value="GLYCOSYLTRANSFERASE TAGX-RELATED"/>
    <property type="match status" value="1"/>
</dbReference>
<accession>A0ABR8GUZ6</accession>
<organism evidence="2 3">
    <name type="scientific">Scytonema hofmannii FACHB-248</name>
    <dbReference type="NCBI Taxonomy" id="1842502"/>
    <lineage>
        <taxon>Bacteria</taxon>
        <taxon>Bacillati</taxon>
        <taxon>Cyanobacteriota</taxon>
        <taxon>Cyanophyceae</taxon>
        <taxon>Nostocales</taxon>
        <taxon>Scytonemataceae</taxon>
        <taxon>Scytonema</taxon>
    </lineage>
</organism>